<name>A0A0E9PHW3_ANGAN</name>
<reference evidence="1" key="2">
    <citation type="journal article" date="2015" name="Fish Shellfish Immunol.">
        <title>Early steps in the European eel (Anguilla anguilla)-Vibrio vulnificus interaction in the gills: Role of the RtxA13 toxin.</title>
        <authorList>
            <person name="Callol A."/>
            <person name="Pajuelo D."/>
            <person name="Ebbesson L."/>
            <person name="Teles M."/>
            <person name="MacKenzie S."/>
            <person name="Amaro C."/>
        </authorList>
    </citation>
    <scope>NUCLEOTIDE SEQUENCE</scope>
</reference>
<dbReference type="EMBL" id="GBXM01104453">
    <property type="protein sequence ID" value="JAH04124.1"/>
    <property type="molecule type" value="Transcribed_RNA"/>
</dbReference>
<sequence length="27" mass="3097">MVLSKHNYVMAMKNEEKFNVLLLGVTS</sequence>
<evidence type="ECO:0000313" key="1">
    <source>
        <dbReference type="EMBL" id="JAH04124.1"/>
    </source>
</evidence>
<organism evidence="1">
    <name type="scientific">Anguilla anguilla</name>
    <name type="common">European freshwater eel</name>
    <name type="synonym">Muraena anguilla</name>
    <dbReference type="NCBI Taxonomy" id="7936"/>
    <lineage>
        <taxon>Eukaryota</taxon>
        <taxon>Metazoa</taxon>
        <taxon>Chordata</taxon>
        <taxon>Craniata</taxon>
        <taxon>Vertebrata</taxon>
        <taxon>Euteleostomi</taxon>
        <taxon>Actinopterygii</taxon>
        <taxon>Neopterygii</taxon>
        <taxon>Teleostei</taxon>
        <taxon>Anguilliformes</taxon>
        <taxon>Anguillidae</taxon>
        <taxon>Anguilla</taxon>
    </lineage>
</organism>
<protein>
    <submittedName>
        <fullName evidence="1">Uncharacterized protein</fullName>
    </submittedName>
</protein>
<proteinExistence type="predicted"/>
<reference evidence="1" key="1">
    <citation type="submission" date="2014-11" db="EMBL/GenBank/DDBJ databases">
        <authorList>
            <person name="Amaro Gonzalez C."/>
        </authorList>
    </citation>
    <scope>NUCLEOTIDE SEQUENCE</scope>
</reference>
<dbReference type="AlphaFoldDB" id="A0A0E9PHW3"/>
<accession>A0A0E9PHW3</accession>